<dbReference type="Proteomes" id="UP000239469">
    <property type="component" value="Unassembled WGS sequence"/>
</dbReference>
<dbReference type="RefSeq" id="WP_106076509.1">
    <property type="nucleotide sequence ID" value="NZ_MTBD01000020.1"/>
</dbReference>
<evidence type="ECO:0000313" key="1">
    <source>
        <dbReference type="EMBL" id="PRP71018.1"/>
    </source>
</evidence>
<proteinExistence type="predicted"/>
<sequence>MENASKKKRRIKLEKFSQRVDLRLSDPEHSLSMGCALVEWGAPPGSHPLSAGHLFTAALLGARREYSALLKNLGLRHRWYIASSCGGSMSVLDLDLKQAEAKEKKMPLTLKSLGIRSVHFEREKSNVGS</sequence>
<dbReference type="AlphaFoldDB" id="A0A2S9X5K8"/>
<organism evidence="1 2">
    <name type="scientific">Chromobacterium amazonense</name>
    <dbReference type="NCBI Taxonomy" id="1382803"/>
    <lineage>
        <taxon>Bacteria</taxon>
        <taxon>Pseudomonadati</taxon>
        <taxon>Pseudomonadota</taxon>
        <taxon>Betaproteobacteria</taxon>
        <taxon>Neisseriales</taxon>
        <taxon>Chromobacteriaceae</taxon>
        <taxon>Chromobacterium</taxon>
    </lineage>
</organism>
<dbReference type="EMBL" id="MTBD01000020">
    <property type="protein sequence ID" value="PRP71018.1"/>
    <property type="molecule type" value="Genomic_DNA"/>
</dbReference>
<comment type="caution">
    <text evidence="1">The sequence shown here is derived from an EMBL/GenBank/DDBJ whole genome shotgun (WGS) entry which is preliminary data.</text>
</comment>
<reference evidence="1 2" key="1">
    <citation type="submission" date="2017-01" db="EMBL/GenBank/DDBJ databases">
        <title>New insights into the genetic diversity of Chromobacterium isolated from tropical freshwater lake.</title>
        <authorList>
            <person name="Santos A.B."/>
            <person name="Nascimento A.M."/>
            <person name="Da Silva P.C."/>
        </authorList>
    </citation>
    <scope>NUCLEOTIDE SEQUENCE [LARGE SCALE GENOMIC DNA]</scope>
    <source>
        <strain evidence="1 2">56AF</strain>
    </source>
</reference>
<evidence type="ECO:0000313" key="2">
    <source>
        <dbReference type="Proteomes" id="UP000239469"/>
    </source>
</evidence>
<gene>
    <name evidence="1" type="ORF">BUE93_08665</name>
</gene>
<name>A0A2S9X5K8_9NEIS</name>
<protein>
    <submittedName>
        <fullName evidence="1">Uncharacterized protein</fullName>
    </submittedName>
</protein>
<accession>A0A2S9X5K8</accession>